<dbReference type="EMBL" id="BK016167">
    <property type="protein sequence ID" value="DAF99518.1"/>
    <property type="molecule type" value="Genomic_DNA"/>
</dbReference>
<name>A0A8S5UYU7_9CAUD</name>
<proteinExistence type="predicted"/>
<organism evidence="2">
    <name type="scientific">Siphoviridae sp. cthHz3</name>
    <dbReference type="NCBI Taxonomy" id="2825614"/>
    <lineage>
        <taxon>Viruses</taxon>
        <taxon>Duplodnaviria</taxon>
        <taxon>Heunggongvirae</taxon>
        <taxon>Uroviricota</taxon>
        <taxon>Caudoviricetes</taxon>
    </lineage>
</organism>
<feature type="compositionally biased region" description="Polar residues" evidence="1">
    <location>
        <begin position="8"/>
        <end position="31"/>
    </location>
</feature>
<evidence type="ECO:0000313" key="2">
    <source>
        <dbReference type="EMBL" id="DAF99518.1"/>
    </source>
</evidence>
<accession>A0A8S5UYU7</accession>
<protein>
    <submittedName>
        <fullName evidence="2">Uncharacterized protein</fullName>
    </submittedName>
</protein>
<feature type="region of interest" description="Disordered" evidence="1">
    <location>
        <begin position="1"/>
        <end position="31"/>
    </location>
</feature>
<evidence type="ECO:0000256" key="1">
    <source>
        <dbReference type="SAM" id="MobiDB-lite"/>
    </source>
</evidence>
<sequence length="31" mass="3718">MTFHRNIRTSISSTTNIQRKTPESMQWDTYS</sequence>
<reference evidence="2" key="1">
    <citation type="journal article" date="2021" name="Proc. Natl. Acad. Sci. U.S.A.">
        <title>A Catalog of Tens of Thousands of Viruses from Human Metagenomes Reveals Hidden Associations with Chronic Diseases.</title>
        <authorList>
            <person name="Tisza M.J."/>
            <person name="Buck C.B."/>
        </authorList>
    </citation>
    <scope>NUCLEOTIDE SEQUENCE</scope>
    <source>
        <strain evidence="2">CthHz3</strain>
    </source>
</reference>